<keyword evidence="1" id="KW-0863">Zinc-finger</keyword>
<dbReference type="EMBL" id="BDDD01000936">
    <property type="protein sequence ID" value="GAV71736.1"/>
    <property type="molecule type" value="Genomic_DNA"/>
</dbReference>
<organism evidence="4 5">
    <name type="scientific">Cephalotus follicularis</name>
    <name type="common">Albany pitcher plant</name>
    <dbReference type="NCBI Taxonomy" id="3775"/>
    <lineage>
        <taxon>Eukaryota</taxon>
        <taxon>Viridiplantae</taxon>
        <taxon>Streptophyta</taxon>
        <taxon>Embryophyta</taxon>
        <taxon>Tracheophyta</taxon>
        <taxon>Spermatophyta</taxon>
        <taxon>Magnoliopsida</taxon>
        <taxon>eudicotyledons</taxon>
        <taxon>Gunneridae</taxon>
        <taxon>Pentapetalae</taxon>
        <taxon>rosids</taxon>
        <taxon>fabids</taxon>
        <taxon>Oxalidales</taxon>
        <taxon>Cephalotaceae</taxon>
        <taxon>Cephalotus</taxon>
    </lineage>
</organism>
<dbReference type="Proteomes" id="UP000187406">
    <property type="component" value="Unassembled WGS sequence"/>
</dbReference>
<feature type="region of interest" description="Disordered" evidence="2">
    <location>
        <begin position="1"/>
        <end position="51"/>
    </location>
</feature>
<evidence type="ECO:0000256" key="1">
    <source>
        <dbReference type="PROSITE-ProRule" id="PRU00047"/>
    </source>
</evidence>
<dbReference type="AlphaFoldDB" id="A0A1Q3BUV2"/>
<dbReference type="PROSITE" id="PS50158">
    <property type="entry name" value="ZF_CCHC"/>
    <property type="match status" value="2"/>
</dbReference>
<keyword evidence="5" id="KW-1185">Reference proteome</keyword>
<dbReference type="Gene3D" id="4.10.60.10">
    <property type="entry name" value="Zinc finger, CCHC-type"/>
    <property type="match status" value="1"/>
</dbReference>
<evidence type="ECO:0000259" key="3">
    <source>
        <dbReference type="PROSITE" id="PS50158"/>
    </source>
</evidence>
<dbReference type="InterPro" id="IPR036875">
    <property type="entry name" value="Znf_CCHC_sf"/>
</dbReference>
<feature type="domain" description="CCHC-type" evidence="3">
    <location>
        <begin position="75"/>
        <end position="88"/>
    </location>
</feature>
<feature type="compositionally biased region" description="Polar residues" evidence="2">
    <location>
        <begin position="1"/>
        <end position="11"/>
    </location>
</feature>
<dbReference type="InterPro" id="IPR001878">
    <property type="entry name" value="Znf_CCHC"/>
</dbReference>
<keyword evidence="1" id="KW-0479">Metal-binding</keyword>
<feature type="compositionally biased region" description="Polar residues" evidence="2">
    <location>
        <begin position="24"/>
        <end position="46"/>
    </location>
</feature>
<comment type="caution">
    <text evidence="4">The sequence shown here is derived from an EMBL/GenBank/DDBJ whole genome shotgun (WGS) entry which is preliminary data.</text>
</comment>
<proteinExistence type="predicted"/>
<keyword evidence="1" id="KW-0862">Zinc</keyword>
<protein>
    <submittedName>
        <fullName evidence="4">Zf-CCHC domain-containing protein</fullName>
    </submittedName>
</protein>
<dbReference type="OrthoDB" id="7859967at2759"/>
<dbReference type="SMART" id="SM00343">
    <property type="entry name" value="ZnF_C2HC"/>
    <property type="match status" value="2"/>
</dbReference>
<evidence type="ECO:0000256" key="2">
    <source>
        <dbReference type="SAM" id="MobiDB-lite"/>
    </source>
</evidence>
<feature type="domain" description="CCHC-type" evidence="3">
    <location>
        <begin position="55"/>
        <end position="68"/>
    </location>
</feature>
<dbReference type="SUPFAM" id="SSF57756">
    <property type="entry name" value="Retrovirus zinc finger-like domains"/>
    <property type="match status" value="1"/>
</dbReference>
<dbReference type="GO" id="GO:0003676">
    <property type="term" value="F:nucleic acid binding"/>
    <property type="evidence" value="ECO:0007669"/>
    <property type="project" value="InterPro"/>
</dbReference>
<dbReference type="GO" id="GO:0008270">
    <property type="term" value="F:zinc ion binding"/>
    <property type="evidence" value="ECO:0007669"/>
    <property type="project" value="UniProtKB-KW"/>
</dbReference>
<reference evidence="5" key="1">
    <citation type="submission" date="2016-04" db="EMBL/GenBank/DDBJ databases">
        <title>Cephalotus genome sequencing.</title>
        <authorList>
            <person name="Fukushima K."/>
            <person name="Hasebe M."/>
            <person name="Fang X."/>
        </authorList>
    </citation>
    <scope>NUCLEOTIDE SEQUENCE [LARGE SCALE GENOMIC DNA]</scope>
    <source>
        <strain evidence="5">cv. St1</strain>
    </source>
</reference>
<name>A0A1Q3BUV2_CEPFO</name>
<sequence>MRQLCVQTQKAKWTRPAPSEWQDGDSSTKSSRNRSQQTAAQGTPSRGSKVKSGNCFYCGHAGHLQKDCWRKNGLCLRCGASNHVKRDCWRGQDTMPTGPCLHCGRNSH</sequence>
<evidence type="ECO:0000313" key="5">
    <source>
        <dbReference type="Proteomes" id="UP000187406"/>
    </source>
</evidence>
<dbReference type="InParanoid" id="A0A1Q3BUV2"/>
<accession>A0A1Q3BUV2</accession>
<evidence type="ECO:0000313" key="4">
    <source>
        <dbReference type="EMBL" id="GAV71736.1"/>
    </source>
</evidence>
<gene>
    <name evidence="4" type="ORF">CFOL_v3_15226</name>
</gene>